<sequence>MKPRQRSKRRMNSVRQCDPVLTDINASLQHLDQQLDDIREAATDAAIKRGAVAGAMAGAVASLVVTTAVILIRARMGC</sequence>
<proteinExistence type="predicted"/>
<evidence type="ECO:0000313" key="2">
    <source>
        <dbReference type="EMBL" id="ECH0896879.1"/>
    </source>
</evidence>
<keyword evidence="1" id="KW-1133">Transmembrane helix</keyword>
<dbReference type="AlphaFoldDB" id="A0A5I6PZ93"/>
<evidence type="ECO:0000256" key="1">
    <source>
        <dbReference type="SAM" id="Phobius"/>
    </source>
</evidence>
<organism evidence="2">
    <name type="scientific">Salmonella enterica subsp. enterica serovar Glostrup</name>
    <dbReference type="NCBI Taxonomy" id="1151180"/>
    <lineage>
        <taxon>Bacteria</taxon>
        <taxon>Pseudomonadati</taxon>
        <taxon>Pseudomonadota</taxon>
        <taxon>Gammaproteobacteria</taxon>
        <taxon>Enterobacterales</taxon>
        <taxon>Enterobacteriaceae</taxon>
        <taxon>Salmonella</taxon>
    </lineage>
</organism>
<protein>
    <submittedName>
        <fullName evidence="2">Uncharacterized protein</fullName>
    </submittedName>
</protein>
<accession>A0A5I6PZ93</accession>
<keyword evidence="1" id="KW-0472">Membrane</keyword>
<gene>
    <name evidence="2" type="ORF">FPD99_23285</name>
</gene>
<feature type="transmembrane region" description="Helical" evidence="1">
    <location>
        <begin position="51"/>
        <end position="72"/>
    </location>
</feature>
<comment type="caution">
    <text evidence="2">The sequence shown here is derived from an EMBL/GenBank/DDBJ whole genome shotgun (WGS) entry which is preliminary data.</text>
</comment>
<dbReference type="EMBL" id="AAIQMM010000032">
    <property type="protein sequence ID" value="ECH0896879.1"/>
    <property type="molecule type" value="Genomic_DNA"/>
</dbReference>
<keyword evidence="1" id="KW-0812">Transmembrane</keyword>
<reference evidence="2" key="1">
    <citation type="submission" date="2019-07" db="EMBL/GenBank/DDBJ databases">
        <authorList>
            <person name="Ashton P.M."/>
            <person name="Dallman T."/>
            <person name="Nair S."/>
            <person name="De Pinna E."/>
            <person name="Peters T."/>
            <person name="Grant K."/>
        </authorList>
    </citation>
    <scope>NUCLEOTIDE SEQUENCE</scope>
    <source>
        <strain evidence="2">773673</strain>
    </source>
</reference>
<name>A0A5I6PZ93_SALET</name>